<dbReference type="Pfam" id="PF12698">
    <property type="entry name" value="ABC2_membrane_3"/>
    <property type="match status" value="1"/>
</dbReference>
<feature type="transmembrane region" description="Helical" evidence="8">
    <location>
        <begin position="263"/>
        <end position="282"/>
    </location>
</feature>
<evidence type="ECO:0000256" key="1">
    <source>
        <dbReference type="ARBA" id="ARBA00004651"/>
    </source>
</evidence>
<evidence type="ECO:0000313" key="11">
    <source>
        <dbReference type="Proteomes" id="UP001197974"/>
    </source>
</evidence>
<protein>
    <submittedName>
        <fullName evidence="10">ABC transporter permease</fullName>
    </submittedName>
</protein>
<keyword evidence="3" id="KW-0813">Transport</keyword>
<dbReference type="PROSITE" id="PS51012">
    <property type="entry name" value="ABC_TM2"/>
    <property type="match status" value="1"/>
</dbReference>
<gene>
    <name evidence="10" type="ORF">LC087_03580</name>
</gene>
<comment type="similarity">
    <text evidence="2">Belongs to the ABC-2 integral membrane protein family.</text>
</comment>
<evidence type="ECO:0000313" key="10">
    <source>
        <dbReference type="EMBL" id="WLR43286.1"/>
    </source>
</evidence>
<dbReference type="InterPro" id="IPR047817">
    <property type="entry name" value="ABC2_TM_bact-type"/>
</dbReference>
<evidence type="ECO:0000256" key="8">
    <source>
        <dbReference type="SAM" id="Phobius"/>
    </source>
</evidence>
<name>A0ABY9JV56_9BACI</name>
<dbReference type="InterPro" id="IPR013525">
    <property type="entry name" value="ABC2_TM"/>
</dbReference>
<comment type="subcellular location">
    <subcellularLocation>
        <location evidence="1">Cell membrane</location>
        <topology evidence="1">Multi-pass membrane protein</topology>
    </subcellularLocation>
</comment>
<dbReference type="RefSeq" id="WP_306020037.1">
    <property type="nucleotide sequence ID" value="NZ_CP129013.1"/>
</dbReference>
<reference evidence="10 11" key="1">
    <citation type="submission" date="2023-06" db="EMBL/GenBank/DDBJ databases">
        <title>Five Gram-positive bacteria isolated from mangrove sediments in Shenzhen, Guangdong, China.</title>
        <authorList>
            <person name="Yu S."/>
            <person name="Zheng W."/>
            <person name="Huang Y."/>
        </authorList>
    </citation>
    <scope>NUCLEOTIDE SEQUENCE [LARGE SCALE GENOMIC DNA]</scope>
    <source>
        <strain evidence="10 11">SaN35-3</strain>
    </source>
</reference>
<organism evidence="10 11">
    <name type="scientific">Bacillus carboniphilus</name>
    <dbReference type="NCBI Taxonomy" id="86663"/>
    <lineage>
        <taxon>Bacteria</taxon>
        <taxon>Bacillati</taxon>
        <taxon>Bacillota</taxon>
        <taxon>Bacilli</taxon>
        <taxon>Bacillales</taxon>
        <taxon>Bacillaceae</taxon>
        <taxon>Bacillus</taxon>
    </lineage>
</organism>
<keyword evidence="5 8" id="KW-0812">Transmembrane</keyword>
<proteinExistence type="inferred from homology"/>
<dbReference type="EMBL" id="CP129013">
    <property type="protein sequence ID" value="WLR43286.1"/>
    <property type="molecule type" value="Genomic_DNA"/>
</dbReference>
<dbReference type="Proteomes" id="UP001197974">
    <property type="component" value="Chromosome"/>
</dbReference>
<dbReference type="PANTHER" id="PTHR30294:SF45">
    <property type="entry name" value="LINEARMYCIN RESISTANCE PERMEASE PROTEIN LNRN"/>
    <property type="match status" value="1"/>
</dbReference>
<evidence type="ECO:0000259" key="9">
    <source>
        <dbReference type="PROSITE" id="PS51012"/>
    </source>
</evidence>
<evidence type="ECO:0000256" key="3">
    <source>
        <dbReference type="ARBA" id="ARBA00022448"/>
    </source>
</evidence>
<evidence type="ECO:0000256" key="2">
    <source>
        <dbReference type="ARBA" id="ARBA00007783"/>
    </source>
</evidence>
<feature type="domain" description="ABC transmembrane type-2" evidence="9">
    <location>
        <begin position="119"/>
        <end position="344"/>
    </location>
</feature>
<keyword evidence="7 8" id="KW-0472">Membrane</keyword>
<evidence type="ECO:0000256" key="7">
    <source>
        <dbReference type="ARBA" id="ARBA00023136"/>
    </source>
</evidence>
<dbReference type="PANTHER" id="PTHR30294">
    <property type="entry name" value="MEMBRANE COMPONENT OF ABC TRANSPORTER YHHJ-RELATED"/>
    <property type="match status" value="1"/>
</dbReference>
<accession>A0ABY9JV56</accession>
<evidence type="ECO:0000256" key="4">
    <source>
        <dbReference type="ARBA" id="ARBA00022475"/>
    </source>
</evidence>
<feature type="transmembrane region" description="Helical" evidence="8">
    <location>
        <begin position="230"/>
        <end position="251"/>
    </location>
</feature>
<dbReference type="InterPro" id="IPR051449">
    <property type="entry name" value="ABC-2_transporter_component"/>
</dbReference>
<keyword evidence="6 8" id="KW-1133">Transmembrane helix</keyword>
<sequence length="345" mass="39724">MTAVSIAFAFLMGGGSQQLIPLPVVSELPQEETNHIIEQLNKEDVFMIELVEEKELKEMLENNQAQQGVILKEKEYTIQQIVETDKQPIIIQYLNHIYLEMEQIEQLTETMPEKDEDSIQVLYDQLTSQESFDIEKTSFQGEDGIIYDANLQAIFGFSLFFVMYTISYSVVDILREKELGIWDRLILSKTSKWKIYVSTFLYSFFVGYLQVLIIFSVFQYVLDIDFYGTFYSTLLLIIPYLLSIIALSMLISGLVKNMRQFNVVIPLVSVSMAMISGAYWPIEIVENKALLFVADLLPLTYGMEMLKGATLYQYGWMDLLEPTTILILMTVVMMGIGINLVEKRH</sequence>
<keyword evidence="11" id="KW-1185">Reference proteome</keyword>
<evidence type="ECO:0000256" key="6">
    <source>
        <dbReference type="ARBA" id="ARBA00022989"/>
    </source>
</evidence>
<evidence type="ECO:0000256" key="5">
    <source>
        <dbReference type="ARBA" id="ARBA00022692"/>
    </source>
</evidence>
<feature type="transmembrane region" description="Helical" evidence="8">
    <location>
        <begin position="153"/>
        <end position="174"/>
    </location>
</feature>
<keyword evidence="4" id="KW-1003">Cell membrane</keyword>
<feature type="transmembrane region" description="Helical" evidence="8">
    <location>
        <begin position="323"/>
        <end position="341"/>
    </location>
</feature>
<feature type="transmembrane region" description="Helical" evidence="8">
    <location>
        <begin position="195"/>
        <end position="218"/>
    </location>
</feature>